<protein>
    <submittedName>
        <fullName evidence="1">Uncharacterized protein</fullName>
    </submittedName>
</protein>
<sequence length="161" mass="17743">MTAQTANHLITNTYNYHISGGVGGAGGVGRDQGMGGGGGAGHGPTLNFYAPTQEDQSEFRTIRLGDINLRKEISREYQYGIVDFQNRPSRKTVVRRVYSGEIRGDPGPITVAMYEGDRAEEEWRQHLAKYAAIRHPYIMQLYGLVSTGALRAMVFHDGADH</sequence>
<gene>
    <name evidence="1" type="ORF">MSAN_01538800</name>
</gene>
<comment type="caution">
    <text evidence="1">The sequence shown here is derived from an EMBL/GenBank/DDBJ whole genome shotgun (WGS) entry which is preliminary data.</text>
</comment>
<dbReference type="EMBL" id="JACAZH010000012">
    <property type="protein sequence ID" value="KAF7353492.1"/>
    <property type="molecule type" value="Genomic_DNA"/>
</dbReference>
<name>A0A8H6Y6E8_9AGAR</name>
<dbReference type="Proteomes" id="UP000623467">
    <property type="component" value="Unassembled WGS sequence"/>
</dbReference>
<dbReference type="OrthoDB" id="10466984at2759"/>
<dbReference type="AlphaFoldDB" id="A0A8H6Y6E8"/>
<reference evidence="1" key="1">
    <citation type="submission" date="2020-05" db="EMBL/GenBank/DDBJ databases">
        <title>Mycena genomes resolve the evolution of fungal bioluminescence.</title>
        <authorList>
            <person name="Tsai I.J."/>
        </authorList>
    </citation>
    <scope>NUCLEOTIDE SEQUENCE</scope>
    <source>
        <strain evidence="1">160909Yilan</strain>
    </source>
</reference>
<keyword evidence="2" id="KW-1185">Reference proteome</keyword>
<evidence type="ECO:0000313" key="1">
    <source>
        <dbReference type="EMBL" id="KAF7353492.1"/>
    </source>
</evidence>
<evidence type="ECO:0000313" key="2">
    <source>
        <dbReference type="Proteomes" id="UP000623467"/>
    </source>
</evidence>
<accession>A0A8H6Y6E8</accession>
<organism evidence="1 2">
    <name type="scientific">Mycena sanguinolenta</name>
    <dbReference type="NCBI Taxonomy" id="230812"/>
    <lineage>
        <taxon>Eukaryota</taxon>
        <taxon>Fungi</taxon>
        <taxon>Dikarya</taxon>
        <taxon>Basidiomycota</taxon>
        <taxon>Agaricomycotina</taxon>
        <taxon>Agaricomycetes</taxon>
        <taxon>Agaricomycetidae</taxon>
        <taxon>Agaricales</taxon>
        <taxon>Marasmiineae</taxon>
        <taxon>Mycenaceae</taxon>
        <taxon>Mycena</taxon>
    </lineage>
</organism>
<proteinExistence type="predicted"/>